<evidence type="ECO:0000259" key="3">
    <source>
        <dbReference type="Pfam" id="PF07331"/>
    </source>
</evidence>
<feature type="transmembrane region" description="Helical" evidence="2">
    <location>
        <begin position="17"/>
        <end position="36"/>
    </location>
</feature>
<feature type="transmembrane region" description="Helical" evidence="2">
    <location>
        <begin position="48"/>
        <end position="70"/>
    </location>
</feature>
<keyword evidence="2" id="KW-1133">Transmembrane helix</keyword>
<organism evidence="4 5">
    <name type="scientific">Candidatus Brachybacterium merdavium</name>
    <dbReference type="NCBI Taxonomy" id="2838513"/>
    <lineage>
        <taxon>Bacteria</taxon>
        <taxon>Bacillati</taxon>
        <taxon>Actinomycetota</taxon>
        <taxon>Actinomycetes</taxon>
        <taxon>Micrococcales</taxon>
        <taxon>Dermabacteraceae</taxon>
        <taxon>Brachybacterium</taxon>
    </lineage>
</organism>
<comment type="caution">
    <text evidence="4">The sequence shown here is derived from an EMBL/GenBank/DDBJ whole genome shotgun (WGS) entry which is preliminary data.</text>
</comment>
<evidence type="ECO:0000313" key="4">
    <source>
        <dbReference type="EMBL" id="HJB10950.1"/>
    </source>
</evidence>
<keyword evidence="2" id="KW-0812">Transmembrane</keyword>
<dbReference type="EMBL" id="DWZH01000083">
    <property type="protein sequence ID" value="HJB10950.1"/>
    <property type="molecule type" value="Genomic_DNA"/>
</dbReference>
<evidence type="ECO:0000256" key="2">
    <source>
        <dbReference type="SAM" id="Phobius"/>
    </source>
</evidence>
<dbReference type="Proteomes" id="UP000823823">
    <property type="component" value="Unassembled WGS sequence"/>
</dbReference>
<evidence type="ECO:0000313" key="5">
    <source>
        <dbReference type="Proteomes" id="UP000823823"/>
    </source>
</evidence>
<feature type="transmembrane region" description="Helical" evidence="2">
    <location>
        <begin position="167"/>
        <end position="192"/>
    </location>
</feature>
<reference evidence="4" key="1">
    <citation type="journal article" date="2021" name="PeerJ">
        <title>Extensive microbial diversity within the chicken gut microbiome revealed by metagenomics and culture.</title>
        <authorList>
            <person name="Gilroy R."/>
            <person name="Ravi A."/>
            <person name="Getino M."/>
            <person name="Pursley I."/>
            <person name="Horton D.L."/>
            <person name="Alikhan N.F."/>
            <person name="Baker D."/>
            <person name="Gharbi K."/>
            <person name="Hall N."/>
            <person name="Watson M."/>
            <person name="Adriaenssens E.M."/>
            <person name="Foster-Nyarko E."/>
            <person name="Jarju S."/>
            <person name="Secka A."/>
            <person name="Antonio M."/>
            <person name="Oren A."/>
            <person name="Chaudhuri R.R."/>
            <person name="La Ragione R."/>
            <person name="Hildebrand F."/>
            <person name="Pallen M.J."/>
        </authorList>
    </citation>
    <scope>NUCLEOTIDE SEQUENCE</scope>
    <source>
        <strain evidence="4">ChiHjej13B12-24818</strain>
    </source>
</reference>
<evidence type="ECO:0000256" key="1">
    <source>
        <dbReference type="SAM" id="MobiDB-lite"/>
    </source>
</evidence>
<feature type="transmembrane region" description="Helical" evidence="2">
    <location>
        <begin position="198"/>
        <end position="216"/>
    </location>
</feature>
<dbReference type="AlphaFoldDB" id="A0A9D2LEC3"/>
<keyword evidence="2" id="KW-0472">Membrane</keyword>
<feature type="region of interest" description="Disordered" evidence="1">
    <location>
        <begin position="82"/>
        <end position="131"/>
    </location>
</feature>
<gene>
    <name evidence="4" type="ORF">H9786_10555</name>
</gene>
<proteinExistence type="predicted"/>
<dbReference type="Pfam" id="PF07331">
    <property type="entry name" value="TctB"/>
    <property type="match status" value="1"/>
</dbReference>
<feature type="compositionally biased region" description="Low complexity" evidence="1">
    <location>
        <begin position="82"/>
        <end position="115"/>
    </location>
</feature>
<protein>
    <submittedName>
        <fullName evidence="4">Tripartite tricarboxylate transporter TctB family protein</fullName>
    </submittedName>
</protein>
<accession>A0A9D2LEC3</accession>
<feature type="domain" description="DUF1468" evidence="3">
    <location>
        <begin position="151"/>
        <end position="225"/>
    </location>
</feature>
<sequence length="232" mass="23634">MSAADSSPAGVSIRGNLVIGIASIVAGAVVIPYGASMPYVREGIPGPGLFPMIIGGMLIILGALVILTALMSARRDRIHGQQLAAAEAQAPPGEPGAPSAETDGAATGTAAATDGADPRGDGPGAAVPASADDITEEEVVTHAVMDTDIGSDGARRWVNGAILMGSIVFYVLCAPILGFPVTMTVVVTAIVWSLRARWWAAVLTGVLTALGLWAMFEQGLMVQLPDGFIRGF</sequence>
<reference evidence="4" key="2">
    <citation type="submission" date="2021-04" db="EMBL/GenBank/DDBJ databases">
        <authorList>
            <person name="Gilroy R."/>
        </authorList>
    </citation>
    <scope>NUCLEOTIDE SEQUENCE</scope>
    <source>
        <strain evidence="4">ChiHjej13B12-24818</strain>
    </source>
</reference>
<name>A0A9D2LEC3_9MICO</name>
<dbReference type="InterPro" id="IPR009936">
    <property type="entry name" value="DUF1468"/>
</dbReference>